<evidence type="ECO:0000256" key="7">
    <source>
        <dbReference type="ARBA" id="ARBA00025795"/>
    </source>
</evidence>
<feature type="domain" description="Heme haloperoxidase family profile" evidence="9">
    <location>
        <begin position="14"/>
        <end position="67"/>
    </location>
</feature>
<dbReference type="GO" id="GO:0004601">
    <property type="term" value="F:peroxidase activity"/>
    <property type="evidence" value="ECO:0007669"/>
    <property type="project" value="UniProtKB-KW"/>
</dbReference>
<dbReference type="Gene3D" id="1.10.489.10">
    <property type="entry name" value="Chloroperoxidase-like"/>
    <property type="match status" value="1"/>
</dbReference>
<name>A0A820MSP8_9BILA</name>
<keyword evidence="6" id="KW-0408">Iron</keyword>
<comment type="cofactor">
    <cofactor evidence="1">
        <name>heme b</name>
        <dbReference type="ChEBI" id="CHEBI:60344"/>
    </cofactor>
</comment>
<evidence type="ECO:0000256" key="1">
    <source>
        <dbReference type="ARBA" id="ARBA00001970"/>
    </source>
</evidence>
<dbReference type="PANTHER" id="PTHR33577">
    <property type="entry name" value="STERIGMATOCYSTIN BIOSYNTHESIS PEROXIDASE STCC-RELATED"/>
    <property type="match status" value="1"/>
</dbReference>
<evidence type="ECO:0000256" key="2">
    <source>
        <dbReference type="ARBA" id="ARBA00022559"/>
    </source>
</evidence>
<dbReference type="GO" id="GO:0046872">
    <property type="term" value="F:metal ion binding"/>
    <property type="evidence" value="ECO:0007669"/>
    <property type="project" value="UniProtKB-KW"/>
</dbReference>
<comment type="similarity">
    <text evidence="7">Belongs to the chloroperoxidase family.</text>
</comment>
<evidence type="ECO:0000256" key="3">
    <source>
        <dbReference type="ARBA" id="ARBA00022617"/>
    </source>
</evidence>
<comment type="caution">
    <text evidence="10">The sequence shown here is derived from an EMBL/GenBank/DDBJ whole genome shotgun (WGS) entry which is preliminary data.</text>
</comment>
<dbReference type="AlphaFoldDB" id="A0A820MSP8"/>
<keyword evidence="2" id="KW-0575">Peroxidase</keyword>
<keyword evidence="3" id="KW-0349">Heme</keyword>
<dbReference type="InterPro" id="IPR000028">
    <property type="entry name" value="Chloroperoxidase"/>
</dbReference>
<dbReference type="PROSITE" id="PS51405">
    <property type="entry name" value="HEME_HALOPEROXIDASE"/>
    <property type="match status" value="1"/>
</dbReference>
<dbReference type="EMBL" id="CAJOAY010024695">
    <property type="protein sequence ID" value="CAF4377053.1"/>
    <property type="molecule type" value="Genomic_DNA"/>
</dbReference>
<evidence type="ECO:0000256" key="8">
    <source>
        <dbReference type="SAM" id="MobiDB-lite"/>
    </source>
</evidence>
<keyword evidence="4" id="KW-0479">Metal-binding</keyword>
<accession>A0A820MSP8</accession>
<evidence type="ECO:0000313" key="11">
    <source>
        <dbReference type="Proteomes" id="UP000663881"/>
    </source>
</evidence>
<evidence type="ECO:0000256" key="6">
    <source>
        <dbReference type="ARBA" id="ARBA00023004"/>
    </source>
</evidence>
<evidence type="ECO:0000256" key="4">
    <source>
        <dbReference type="ARBA" id="ARBA00022723"/>
    </source>
</evidence>
<sequence length="67" mass="7401">MGNSKSARAFANESEYQYQPPGPNDSRSPCPALNALANHGYLPRDGKNIPQEVLQRAAQVFKFLLII</sequence>
<dbReference type="Proteomes" id="UP000663881">
    <property type="component" value="Unassembled WGS sequence"/>
</dbReference>
<organism evidence="10 11">
    <name type="scientific">Adineta steineri</name>
    <dbReference type="NCBI Taxonomy" id="433720"/>
    <lineage>
        <taxon>Eukaryota</taxon>
        <taxon>Metazoa</taxon>
        <taxon>Spiralia</taxon>
        <taxon>Gnathifera</taxon>
        <taxon>Rotifera</taxon>
        <taxon>Eurotatoria</taxon>
        <taxon>Bdelloidea</taxon>
        <taxon>Adinetida</taxon>
        <taxon>Adinetidae</taxon>
        <taxon>Adineta</taxon>
    </lineage>
</organism>
<evidence type="ECO:0000313" key="10">
    <source>
        <dbReference type="EMBL" id="CAF4377053.1"/>
    </source>
</evidence>
<proteinExistence type="inferred from homology"/>
<feature type="region of interest" description="Disordered" evidence="8">
    <location>
        <begin position="1"/>
        <end position="32"/>
    </location>
</feature>
<evidence type="ECO:0000256" key="5">
    <source>
        <dbReference type="ARBA" id="ARBA00023002"/>
    </source>
</evidence>
<dbReference type="Pfam" id="PF01328">
    <property type="entry name" value="Peroxidase_2"/>
    <property type="match status" value="1"/>
</dbReference>
<keyword evidence="5" id="KW-0560">Oxidoreductase</keyword>
<dbReference type="PANTHER" id="PTHR33577:SF9">
    <property type="entry name" value="PEROXIDASE STCC"/>
    <property type="match status" value="1"/>
</dbReference>
<dbReference type="InterPro" id="IPR036851">
    <property type="entry name" value="Chloroperoxidase-like_sf"/>
</dbReference>
<evidence type="ECO:0000259" key="9">
    <source>
        <dbReference type="PROSITE" id="PS51405"/>
    </source>
</evidence>
<dbReference type="SUPFAM" id="SSF47571">
    <property type="entry name" value="Cloroperoxidase"/>
    <property type="match status" value="1"/>
</dbReference>
<reference evidence="10" key="1">
    <citation type="submission" date="2021-02" db="EMBL/GenBank/DDBJ databases">
        <authorList>
            <person name="Nowell W R."/>
        </authorList>
    </citation>
    <scope>NUCLEOTIDE SEQUENCE</scope>
</reference>
<gene>
    <name evidence="10" type="ORF">OKA104_LOCUS50149</name>
</gene>
<protein>
    <recommendedName>
        <fullName evidence="9">Heme haloperoxidase family profile domain-containing protein</fullName>
    </recommendedName>
</protein>